<comment type="similarity">
    <text evidence="2">Belongs to the sulfatase family.</text>
</comment>
<evidence type="ECO:0000313" key="8">
    <source>
        <dbReference type="EMBL" id="MBB6049764.1"/>
    </source>
</evidence>
<dbReference type="SUPFAM" id="SSF53649">
    <property type="entry name" value="Alkaline phosphatase-like"/>
    <property type="match status" value="1"/>
</dbReference>
<sequence length="500" mass="55082">MKLALISLALLGTALSPRPAGVRGETNRYNVLFIAIDDLRPELGCYGVKEAQSPNLDRLAQSGMVFSRQYAVVPTCGASRYALLTGRSPRSTGVTANNEAFYPGKTALDTQLLPGAQSLPELFRRSGYQTVDIGKISHTADGRVYGYNGAGDGRPELPHAWDVLPTPFGTWQRGWGVFFAYEGGKHREDGQGHNALMEFTAKSDDDLPDGQMAHEAIAQLKGFKQSGKPFFLGLGFFKPHLPFVAPKQDWDAFEGKPIPLPPSPLKPAAPYWHASAEFYKYALPFPKKQPLDDDAARTARRAYLACVRYTDRQVGKVLDALKSEGLDKNTIVVVWGDHGWHLGEQQIWGKHSPFERAVRSTLIVRAPGVGPTGKASDALIENDDLYPTLVELCQPRFTKTHYPLDGKSFAPVLAGQQRTVRDSALSYWQDTITVRTATHRLIARRTKDGKGFTDIALYDLTKDLDSTENLADTNPTLRDALLKMLPVAPKPTPLSAREKP</sequence>
<evidence type="ECO:0000256" key="3">
    <source>
        <dbReference type="ARBA" id="ARBA00022723"/>
    </source>
</evidence>
<evidence type="ECO:0000313" key="9">
    <source>
        <dbReference type="Proteomes" id="UP000520814"/>
    </source>
</evidence>
<dbReference type="PANTHER" id="PTHR45953">
    <property type="entry name" value="IDURONATE 2-SULFATASE"/>
    <property type="match status" value="1"/>
</dbReference>
<dbReference type="Pfam" id="PF00884">
    <property type="entry name" value="Sulfatase"/>
    <property type="match status" value="1"/>
</dbReference>
<dbReference type="Gene3D" id="3.40.720.10">
    <property type="entry name" value="Alkaline Phosphatase, subunit A"/>
    <property type="match status" value="1"/>
</dbReference>
<name>A0A7W9SPD6_ARMRO</name>
<reference evidence="8 9" key="1">
    <citation type="submission" date="2020-08" db="EMBL/GenBank/DDBJ databases">
        <title>Genomic Encyclopedia of Type Strains, Phase IV (KMG-IV): sequencing the most valuable type-strain genomes for metagenomic binning, comparative biology and taxonomic classification.</title>
        <authorList>
            <person name="Goeker M."/>
        </authorList>
    </citation>
    <scope>NUCLEOTIDE SEQUENCE [LARGE SCALE GENOMIC DNA]</scope>
    <source>
        <strain evidence="8 9">DSM 23562</strain>
    </source>
</reference>
<accession>A0A7W9SPD6</accession>
<keyword evidence="6" id="KW-0106">Calcium</keyword>
<evidence type="ECO:0000256" key="6">
    <source>
        <dbReference type="ARBA" id="ARBA00022837"/>
    </source>
</evidence>
<dbReference type="RefSeq" id="WP_221289881.1">
    <property type="nucleotide sequence ID" value="NZ_JACHGW010000001.1"/>
</dbReference>
<evidence type="ECO:0000256" key="5">
    <source>
        <dbReference type="ARBA" id="ARBA00022801"/>
    </source>
</evidence>
<gene>
    <name evidence="8" type="ORF">HNQ39_001526</name>
</gene>
<evidence type="ECO:0000256" key="1">
    <source>
        <dbReference type="ARBA" id="ARBA00001913"/>
    </source>
</evidence>
<comment type="cofactor">
    <cofactor evidence="1">
        <name>Ca(2+)</name>
        <dbReference type="ChEBI" id="CHEBI:29108"/>
    </cofactor>
</comment>
<evidence type="ECO:0000256" key="2">
    <source>
        <dbReference type="ARBA" id="ARBA00008779"/>
    </source>
</evidence>
<keyword evidence="3" id="KW-0479">Metal-binding</keyword>
<keyword evidence="9" id="KW-1185">Reference proteome</keyword>
<proteinExistence type="inferred from homology"/>
<organism evidence="8 9">
    <name type="scientific">Armatimonas rosea</name>
    <dbReference type="NCBI Taxonomy" id="685828"/>
    <lineage>
        <taxon>Bacteria</taxon>
        <taxon>Bacillati</taxon>
        <taxon>Armatimonadota</taxon>
        <taxon>Armatimonadia</taxon>
        <taxon>Armatimonadales</taxon>
        <taxon>Armatimonadaceae</taxon>
        <taxon>Armatimonas</taxon>
    </lineage>
</organism>
<dbReference type="EMBL" id="JACHGW010000001">
    <property type="protein sequence ID" value="MBB6049764.1"/>
    <property type="molecule type" value="Genomic_DNA"/>
</dbReference>
<dbReference type="InterPro" id="IPR017850">
    <property type="entry name" value="Alkaline_phosphatase_core_sf"/>
</dbReference>
<dbReference type="GO" id="GO:0046872">
    <property type="term" value="F:metal ion binding"/>
    <property type="evidence" value="ECO:0007669"/>
    <property type="project" value="UniProtKB-KW"/>
</dbReference>
<dbReference type="GO" id="GO:0005737">
    <property type="term" value="C:cytoplasm"/>
    <property type="evidence" value="ECO:0007669"/>
    <property type="project" value="TreeGrafter"/>
</dbReference>
<dbReference type="CDD" id="cd16030">
    <property type="entry name" value="iduronate-2-sulfatase"/>
    <property type="match status" value="1"/>
</dbReference>
<evidence type="ECO:0000259" key="7">
    <source>
        <dbReference type="Pfam" id="PF00884"/>
    </source>
</evidence>
<dbReference type="InterPro" id="IPR000917">
    <property type="entry name" value="Sulfatase_N"/>
</dbReference>
<dbReference type="Proteomes" id="UP000520814">
    <property type="component" value="Unassembled WGS sequence"/>
</dbReference>
<protein>
    <submittedName>
        <fullName evidence="8">Arylsulfatase A-like enzyme</fullName>
    </submittedName>
</protein>
<keyword evidence="5" id="KW-0378">Hydrolase</keyword>
<evidence type="ECO:0000256" key="4">
    <source>
        <dbReference type="ARBA" id="ARBA00022729"/>
    </source>
</evidence>
<comment type="caution">
    <text evidence="8">The sequence shown here is derived from an EMBL/GenBank/DDBJ whole genome shotgun (WGS) entry which is preliminary data.</text>
</comment>
<feature type="domain" description="Sulfatase N-terminal" evidence="7">
    <location>
        <begin position="30"/>
        <end position="392"/>
    </location>
</feature>
<keyword evidence="4" id="KW-0732">Signal</keyword>
<dbReference type="GO" id="GO:0004423">
    <property type="term" value="F:iduronate-2-sulfatase activity"/>
    <property type="evidence" value="ECO:0007669"/>
    <property type="project" value="InterPro"/>
</dbReference>
<dbReference type="AlphaFoldDB" id="A0A7W9SPD6"/>
<dbReference type="PANTHER" id="PTHR45953:SF1">
    <property type="entry name" value="IDURONATE 2-SULFATASE"/>
    <property type="match status" value="1"/>
</dbReference>
<dbReference type="InterPro" id="IPR035874">
    <property type="entry name" value="IDS"/>
</dbReference>